<protein>
    <submittedName>
        <fullName evidence="1">Uncharacterized protein</fullName>
    </submittedName>
</protein>
<dbReference type="OrthoDB" id="1822435at2"/>
<name>A0A1M7J1Y5_RUMFL</name>
<gene>
    <name evidence="1" type="ORF">SAMN04487860_10583</name>
</gene>
<evidence type="ECO:0000313" key="1">
    <source>
        <dbReference type="EMBL" id="SHM46948.1"/>
    </source>
</evidence>
<dbReference type="Proteomes" id="UP000184394">
    <property type="component" value="Unassembled WGS sequence"/>
</dbReference>
<dbReference type="AlphaFoldDB" id="A0A1M7J1Y5"/>
<evidence type="ECO:0000313" key="2">
    <source>
        <dbReference type="Proteomes" id="UP000184394"/>
    </source>
</evidence>
<organism evidence="1 2">
    <name type="scientific">Ruminococcus flavefaciens</name>
    <dbReference type="NCBI Taxonomy" id="1265"/>
    <lineage>
        <taxon>Bacteria</taxon>
        <taxon>Bacillati</taxon>
        <taxon>Bacillota</taxon>
        <taxon>Clostridia</taxon>
        <taxon>Eubacteriales</taxon>
        <taxon>Oscillospiraceae</taxon>
        <taxon>Ruminococcus</taxon>
    </lineage>
</organism>
<dbReference type="EMBL" id="FRCT01000005">
    <property type="protein sequence ID" value="SHM46948.1"/>
    <property type="molecule type" value="Genomic_DNA"/>
</dbReference>
<proteinExistence type="predicted"/>
<accession>A0A1M7J1Y5</accession>
<reference evidence="1 2" key="1">
    <citation type="submission" date="2016-11" db="EMBL/GenBank/DDBJ databases">
        <authorList>
            <person name="Jaros S."/>
            <person name="Januszkiewicz K."/>
            <person name="Wedrychowicz H."/>
        </authorList>
    </citation>
    <scope>NUCLEOTIDE SEQUENCE [LARGE SCALE GENOMIC DNA]</scope>
    <source>
        <strain evidence="1 2">Y1</strain>
    </source>
</reference>
<dbReference type="RefSeq" id="WP_072950110.1">
    <property type="nucleotide sequence ID" value="NZ_FRCT01000005.1"/>
</dbReference>
<sequence>MRTIRELLGTDEKIWFYIENEGLWENFLEFAAEFRFINVPRDRWKFGHVIAVHKSGEMGHVPIFIWCISFGENKSGVPAKYDFRKLIDGEEDISCKVAHFKGRIIC</sequence>